<dbReference type="InterPro" id="IPR003265">
    <property type="entry name" value="HhH-GPD_domain"/>
</dbReference>
<proteinExistence type="inferred from homology"/>
<dbReference type="CDD" id="cd00056">
    <property type="entry name" value="ENDO3c"/>
    <property type="match status" value="1"/>
</dbReference>
<dbReference type="PANTHER" id="PTHR43286:SF1">
    <property type="entry name" value="ENDONUCLEASE III-LIKE PROTEIN 1"/>
    <property type="match status" value="1"/>
</dbReference>
<evidence type="ECO:0000313" key="14">
    <source>
        <dbReference type="EMBL" id="RKP24740.1"/>
    </source>
</evidence>
<dbReference type="GO" id="GO:0140078">
    <property type="term" value="F:class I DNA-(apurinic or apyrimidinic site) endonuclease activity"/>
    <property type="evidence" value="ECO:0007669"/>
    <property type="project" value="UniProtKB-EC"/>
</dbReference>
<dbReference type="EMBL" id="KZ990058">
    <property type="protein sequence ID" value="RKP24740.1"/>
    <property type="molecule type" value="Genomic_DNA"/>
</dbReference>
<dbReference type="GO" id="GO:0006289">
    <property type="term" value="P:nucleotide-excision repair"/>
    <property type="evidence" value="ECO:0007669"/>
    <property type="project" value="TreeGrafter"/>
</dbReference>
<evidence type="ECO:0000256" key="9">
    <source>
        <dbReference type="ARBA" id="ARBA00023239"/>
    </source>
</evidence>
<dbReference type="OrthoDB" id="2099276at2759"/>
<reference evidence="15" key="1">
    <citation type="journal article" date="2018" name="Nat. Microbiol.">
        <title>Leveraging single-cell genomics to expand the fungal tree of life.</title>
        <authorList>
            <person name="Ahrendt S.R."/>
            <person name="Quandt C.A."/>
            <person name="Ciobanu D."/>
            <person name="Clum A."/>
            <person name="Salamov A."/>
            <person name="Andreopoulos B."/>
            <person name="Cheng J.F."/>
            <person name="Woyke T."/>
            <person name="Pelin A."/>
            <person name="Henrissat B."/>
            <person name="Reynolds N.K."/>
            <person name="Benny G.L."/>
            <person name="Smith M.E."/>
            <person name="James T.Y."/>
            <person name="Grigoriev I.V."/>
        </authorList>
    </citation>
    <scope>NUCLEOTIDE SEQUENCE [LARGE SCALE GENOMIC DNA]</scope>
    <source>
        <strain evidence="15">Benny S71-1</strain>
    </source>
</reference>
<evidence type="ECO:0000256" key="5">
    <source>
        <dbReference type="ARBA" id="ARBA00022801"/>
    </source>
</evidence>
<evidence type="ECO:0000256" key="6">
    <source>
        <dbReference type="ARBA" id="ARBA00023004"/>
    </source>
</evidence>
<keyword evidence="3" id="KW-0479">Metal-binding</keyword>
<keyword evidence="12" id="KW-0496">Mitochondrion</keyword>
<dbReference type="EC" id="3.2.2.-" evidence="12"/>
<dbReference type="Gene3D" id="1.10.340.30">
    <property type="entry name" value="Hypothetical protein, domain 2"/>
    <property type="match status" value="1"/>
</dbReference>
<evidence type="ECO:0000256" key="8">
    <source>
        <dbReference type="ARBA" id="ARBA00023204"/>
    </source>
</evidence>
<dbReference type="GO" id="GO:0000703">
    <property type="term" value="F:oxidized pyrimidine nucleobase lesion DNA N-glycosylase activity"/>
    <property type="evidence" value="ECO:0007669"/>
    <property type="project" value="UniProtKB-UniRule"/>
</dbReference>
<comment type="function">
    <text evidence="12">Bifunctional DNA N-glycosylase with associated apurinic/apyrimidinic (AP) lyase function that catalyzes the first step in base excision repair (BER), the primary repair pathway for the repair of oxidative DNA damage. The DNA N-glycosylase activity releases the damaged DNA base from DNA by cleaving the N-glycosidic bond, leaving an AP site. The AP lyase activity cleaves the phosphodiester bond 3' to the AP site by a beta-elimination. Primarily recognizes and repairs oxidative base damage of pyrimidines.</text>
</comment>
<dbReference type="PANTHER" id="PTHR43286">
    <property type="entry name" value="ENDONUCLEASE III-LIKE PROTEIN 1"/>
    <property type="match status" value="1"/>
</dbReference>
<dbReference type="HAMAP" id="MF_03183">
    <property type="entry name" value="Endonuclease_III_Nth"/>
    <property type="match status" value="1"/>
</dbReference>
<comment type="similarity">
    <text evidence="2 12">Belongs to the Nth/MutY family.</text>
</comment>
<dbReference type="GO" id="GO:0006285">
    <property type="term" value="P:base-excision repair, AP site formation"/>
    <property type="evidence" value="ECO:0007669"/>
    <property type="project" value="UniProtKB-UniRule"/>
</dbReference>
<comment type="subcellular location">
    <subcellularLocation>
        <location evidence="12">Nucleus</location>
    </subcellularLocation>
    <subcellularLocation>
        <location evidence="12">Mitochondrion</location>
    </subcellularLocation>
</comment>
<dbReference type="FunFam" id="1.10.340.30:FF:000001">
    <property type="entry name" value="Endonuclease III"/>
    <property type="match status" value="1"/>
</dbReference>
<accession>A0A4P9Z081</accession>
<name>A0A4P9Z081_9FUNG</name>
<keyword evidence="15" id="KW-1185">Reference proteome</keyword>
<evidence type="ECO:0000256" key="12">
    <source>
        <dbReference type="HAMAP-Rule" id="MF_03183"/>
    </source>
</evidence>
<comment type="cofactor">
    <cofactor evidence="1">
        <name>[4Fe-4S] cluster</name>
        <dbReference type="ChEBI" id="CHEBI:49883"/>
    </cofactor>
</comment>
<dbReference type="GO" id="GO:0046872">
    <property type="term" value="F:metal ion binding"/>
    <property type="evidence" value="ECO:0007669"/>
    <property type="project" value="UniProtKB-KW"/>
</dbReference>
<evidence type="ECO:0000256" key="7">
    <source>
        <dbReference type="ARBA" id="ARBA00023014"/>
    </source>
</evidence>
<feature type="domain" description="HhH-GPD" evidence="13">
    <location>
        <begin position="51"/>
        <end position="198"/>
    </location>
</feature>
<comment type="catalytic activity">
    <reaction evidence="11 12">
        <text>2'-deoxyribonucleotide-(2'-deoxyribose 5'-phosphate)-2'-deoxyribonucleotide-DNA = a 3'-end 2'-deoxyribonucleotide-(2,3-dehydro-2,3-deoxyribose 5'-phosphate)-DNA + a 5'-end 5'-phospho-2'-deoxyribonucleoside-DNA + H(+)</text>
        <dbReference type="Rhea" id="RHEA:66592"/>
        <dbReference type="Rhea" id="RHEA-COMP:13180"/>
        <dbReference type="Rhea" id="RHEA-COMP:16897"/>
        <dbReference type="Rhea" id="RHEA-COMP:17067"/>
        <dbReference type="ChEBI" id="CHEBI:15378"/>
        <dbReference type="ChEBI" id="CHEBI:136412"/>
        <dbReference type="ChEBI" id="CHEBI:157695"/>
        <dbReference type="ChEBI" id="CHEBI:167181"/>
        <dbReference type="EC" id="4.2.99.18"/>
    </reaction>
</comment>
<keyword evidence="10 12" id="KW-0326">Glycosidase</keyword>
<evidence type="ECO:0000313" key="15">
    <source>
        <dbReference type="Proteomes" id="UP000278143"/>
    </source>
</evidence>
<dbReference type="SUPFAM" id="SSF48150">
    <property type="entry name" value="DNA-glycosylase"/>
    <property type="match status" value="1"/>
</dbReference>
<dbReference type="InterPro" id="IPR030841">
    <property type="entry name" value="NTH1"/>
</dbReference>
<evidence type="ECO:0000256" key="1">
    <source>
        <dbReference type="ARBA" id="ARBA00001966"/>
    </source>
</evidence>
<evidence type="ECO:0000256" key="11">
    <source>
        <dbReference type="ARBA" id="ARBA00044632"/>
    </source>
</evidence>
<organism evidence="14 15">
    <name type="scientific">Syncephalis pseudoplumigaleata</name>
    <dbReference type="NCBI Taxonomy" id="1712513"/>
    <lineage>
        <taxon>Eukaryota</taxon>
        <taxon>Fungi</taxon>
        <taxon>Fungi incertae sedis</taxon>
        <taxon>Zoopagomycota</taxon>
        <taxon>Zoopagomycotina</taxon>
        <taxon>Zoopagomycetes</taxon>
        <taxon>Zoopagales</taxon>
        <taxon>Piptocephalidaceae</taxon>
        <taxon>Syncephalis</taxon>
    </lineage>
</organism>
<keyword evidence="5 12" id="KW-0378">Hydrolase</keyword>
<sequence>MPPNWTVVYNAIRAYRAQTIAPVDVVGCHILGDRCRGPKTFRFQTLVALMLSAQTKDQTTGQAMHRLRDGFTAWTLATASVADIDRCIEKVGFHSRKARFIQEVAGICVAKYQGDIPDSLQGLLDLPGVGPKMSFLALQAAWGKNIGIGVDTHVHRISNRLGWVRTKQPEETRRVLETFVPREYWAAINPMLVGFGQTTCLPVAPRCPQCPVRDLCPSSTVLSKKARKQ</sequence>
<dbReference type="Gene3D" id="1.10.1670.10">
    <property type="entry name" value="Helix-hairpin-Helix base-excision DNA repair enzymes (C-terminal)"/>
    <property type="match status" value="1"/>
</dbReference>
<keyword evidence="12" id="KW-0539">Nucleus</keyword>
<protein>
    <recommendedName>
        <fullName evidence="12">Endonuclease III homolog</fullName>
        <ecNumber evidence="12">3.2.2.-</ecNumber>
        <ecNumber evidence="12">4.2.99.18</ecNumber>
    </recommendedName>
    <alternativeName>
        <fullName evidence="12">Bifunctional DNA N-glycosylase/DNA-(apurinic or apyrimidinic site) lyase</fullName>
        <shortName evidence="12">DNA glycosylase/AP lyase</shortName>
    </alternativeName>
</protein>
<dbReference type="SMART" id="SM00478">
    <property type="entry name" value="ENDO3c"/>
    <property type="match status" value="1"/>
</dbReference>
<evidence type="ECO:0000256" key="10">
    <source>
        <dbReference type="ARBA" id="ARBA00023295"/>
    </source>
</evidence>
<comment type="caution">
    <text evidence="12">Lacks conserved residue(s) required for the propagation of feature annotation.</text>
</comment>
<keyword evidence="9 12" id="KW-0456">Lyase</keyword>
<evidence type="ECO:0000256" key="4">
    <source>
        <dbReference type="ARBA" id="ARBA00022763"/>
    </source>
</evidence>
<keyword evidence="7" id="KW-0411">Iron-sulfur</keyword>
<dbReference type="PIRSF" id="PIRSF001435">
    <property type="entry name" value="Nth"/>
    <property type="match status" value="1"/>
</dbReference>
<dbReference type="InterPro" id="IPR003651">
    <property type="entry name" value="Endonuclease3_FeS-loop_motif"/>
</dbReference>
<dbReference type="GO" id="GO:0003677">
    <property type="term" value="F:DNA binding"/>
    <property type="evidence" value="ECO:0007669"/>
    <property type="project" value="UniProtKB-UniRule"/>
</dbReference>
<evidence type="ECO:0000256" key="3">
    <source>
        <dbReference type="ARBA" id="ARBA00022723"/>
    </source>
</evidence>
<gene>
    <name evidence="12" type="primary">NTH1</name>
    <name evidence="14" type="ORF">SYNPS1DRAFT_16729</name>
</gene>
<dbReference type="GO" id="GO:0005634">
    <property type="term" value="C:nucleus"/>
    <property type="evidence" value="ECO:0007669"/>
    <property type="project" value="UniProtKB-SubCell"/>
</dbReference>
<dbReference type="GO" id="GO:0051539">
    <property type="term" value="F:4 iron, 4 sulfur cluster binding"/>
    <property type="evidence" value="ECO:0007669"/>
    <property type="project" value="InterPro"/>
</dbReference>
<dbReference type="InterPro" id="IPR023170">
    <property type="entry name" value="HhH_base_excis_C"/>
</dbReference>
<dbReference type="SMART" id="SM00525">
    <property type="entry name" value="FES"/>
    <property type="match status" value="1"/>
</dbReference>
<dbReference type="Pfam" id="PF00730">
    <property type="entry name" value="HhH-GPD"/>
    <property type="match status" value="1"/>
</dbReference>
<dbReference type="Proteomes" id="UP000278143">
    <property type="component" value="Unassembled WGS sequence"/>
</dbReference>
<keyword evidence="6" id="KW-0408">Iron</keyword>
<keyword evidence="4 12" id="KW-0227">DNA damage</keyword>
<dbReference type="EC" id="4.2.99.18" evidence="12"/>
<dbReference type="GO" id="GO:0005739">
    <property type="term" value="C:mitochondrion"/>
    <property type="evidence" value="ECO:0007669"/>
    <property type="project" value="UniProtKB-SubCell"/>
</dbReference>
<keyword evidence="8 12" id="KW-0234">DNA repair</keyword>
<evidence type="ECO:0000259" key="13">
    <source>
        <dbReference type="SMART" id="SM00478"/>
    </source>
</evidence>
<dbReference type="InterPro" id="IPR011257">
    <property type="entry name" value="DNA_glycosylase"/>
</dbReference>
<evidence type="ECO:0000256" key="2">
    <source>
        <dbReference type="ARBA" id="ARBA00008343"/>
    </source>
</evidence>
<dbReference type="AlphaFoldDB" id="A0A4P9Z081"/>